<dbReference type="Pfam" id="PF25973">
    <property type="entry name" value="BSH_CzcB"/>
    <property type="match status" value="1"/>
</dbReference>
<dbReference type="KEGG" id="lpav:PLANPX_5586"/>
<accession>A0A5K7XGG2</accession>
<keyword evidence="3" id="KW-0812">Transmembrane</keyword>
<dbReference type="GO" id="GO:0060003">
    <property type="term" value="P:copper ion export"/>
    <property type="evidence" value="ECO:0007669"/>
    <property type="project" value="TreeGrafter"/>
</dbReference>
<evidence type="ECO:0000256" key="1">
    <source>
        <dbReference type="ARBA" id="ARBA00022448"/>
    </source>
</evidence>
<dbReference type="Gene3D" id="3.30.450.40">
    <property type="match status" value="1"/>
</dbReference>
<keyword evidence="3" id="KW-0472">Membrane</keyword>
<evidence type="ECO:0000256" key="2">
    <source>
        <dbReference type="SAM" id="Coils"/>
    </source>
</evidence>
<organism evidence="5 6">
    <name type="scientific">Lacipirellula parvula</name>
    <dbReference type="NCBI Taxonomy" id="2650471"/>
    <lineage>
        <taxon>Bacteria</taxon>
        <taxon>Pseudomonadati</taxon>
        <taxon>Planctomycetota</taxon>
        <taxon>Planctomycetia</taxon>
        <taxon>Pirellulales</taxon>
        <taxon>Lacipirellulaceae</taxon>
        <taxon>Lacipirellula</taxon>
    </lineage>
</organism>
<keyword evidence="2" id="KW-0175">Coiled coil</keyword>
<reference evidence="6" key="1">
    <citation type="submission" date="2019-10" db="EMBL/GenBank/DDBJ databases">
        <title>Lacipirellula parvula gen. nov., sp. nov., representing a lineage of planctomycetes widespread in freshwater anoxic habitats, and description of the family Lacipirellulaceae.</title>
        <authorList>
            <person name="Dedysh S.N."/>
            <person name="Kulichevskaya I.S."/>
            <person name="Beletsky A.V."/>
            <person name="Rakitin A.L."/>
            <person name="Mardanov A.V."/>
            <person name="Ivanova A.A."/>
            <person name="Saltykova V.X."/>
            <person name="Rijpstra W.I.C."/>
            <person name="Sinninghe Damste J.S."/>
            <person name="Ravin N.V."/>
        </authorList>
    </citation>
    <scope>NUCLEOTIDE SEQUENCE [LARGE SCALE GENOMIC DNA]</scope>
    <source>
        <strain evidence="6">PX69</strain>
    </source>
</reference>
<dbReference type="SUPFAM" id="SSF55781">
    <property type="entry name" value="GAF domain-like"/>
    <property type="match status" value="1"/>
</dbReference>
<dbReference type="InterPro" id="IPR029016">
    <property type="entry name" value="GAF-like_dom_sf"/>
</dbReference>
<dbReference type="SUPFAM" id="SSF111369">
    <property type="entry name" value="HlyD-like secretion proteins"/>
    <property type="match status" value="1"/>
</dbReference>
<keyword evidence="6" id="KW-1185">Reference proteome</keyword>
<dbReference type="PANTHER" id="PTHR30097:SF4">
    <property type="entry name" value="SLR6042 PROTEIN"/>
    <property type="match status" value="1"/>
</dbReference>
<feature type="coiled-coil region" evidence="2">
    <location>
        <begin position="440"/>
        <end position="508"/>
    </location>
</feature>
<sequence>MERLHAAARSEATPREFYRRLLAETCAAVGATGGAGWRRVAPERLEVVAELQSDSAGVPPSIASRRDAVLRAFAAPQLAPTIAADAVGVESVIAPIADAAGGGAPGHGAIGALELWFPSSDSSTVQQGRRELASTLAAIAADFHALTELRERRATAGLQQHAVDFLRRIQQPRDLEGTAFAVANEARRLLQCDRVSLLLRRGEQWRLVCVSGVSRADRQSEMARLAARLAEDVANWGEPITHVADRLDDADLPTRLAATLAEHLDHSHAWQLAAAPFSFGYSHLRDERVAGQGGERSSNRCDLVLIAERFDGAADDAVLRQLIEIGELAAPAVARAATLDQFTVRTMLAWSDRLAALREPVSRRRALWIAGGIVAAVLALIFVPATLTVEAPATLAAAIEREIFATATGSIAEVRVAHGDRVKQGDVLIVLTDPELALKLQQVRGEIAAAQERLDALAVTRTDRTLRDRETEDRLPLSAEQRQLEERLAGLKTQRQLLEERHAALTLRSPINGEILTPDVQTLLASRPVERGEALLTVTDASTGWFVNAEAAQRDVGEILAAQRAASGDNAEVTASVRLSGDVAQTYPAHLMAVSSAAPLAADGLEDAVPSMRVRLALDGEPPAEARPGMAAAVRIDCGRRSIGYVWLHDMWATVYRWLTF</sequence>
<dbReference type="AlphaFoldDB" id="A0A5K7XGG2"/>
<gene>
    <name evidence="5" type="ORF">PLANPX_5586</name>
</gene>
<dbReference type="InterPro" id="IPR051909">
    <property type="entry name" value="MFP_Cation_Efflux"/>
</dbReference>
<evidence type="ECO:0000313" key="5">
    <source>
        <dbReference type="EMBL" id="BBO35974.1"/>
    </source>
</evidence>
<feature type="transmembrane region" description="Helical" evidence="3">
    <location>
        <begin position="366"/>
        <end position="387"/>
    </location>
</feature>
<keyword evidence="1" id="KW-0813">Transport</keyword>
<evidence type="ECO:0000256" key="3">
    <source>
        <dbReference type="SAM" id="Phobius"/>
    </source>
</evidence>
<dbReference type="Gene3D" id="2.40.50.100">
    <property type="match status" value="1"/>
</dbReference>
<evidence type="ECO:0000313" key="6">
    <source>
        <dbReference type="Proteomes" id="UP000326837"/>
    </source>
</evidence>
<dbReference type="GO" id="GO:0015679">
    <property type="term" value="P:plasma membrane copper ion transport"/>
    <property type="evidence" value="ECO:0007669"/>
    <property type="project" value="TreeGrafter"/>
</dbReference>
<dbReference type="Proteomes" id="UP000326837">
    <property type="component" value="Chromosome"/>
</dbReference>
<dbReference type="EMBL" id="AP021861">
    <property type="protein sequence ID" value="BBO35974.1"/>
    <property type="molecule type" value="Genomic_DNA"/>
</dbReference>
<dbReference type="InterPro" id="IPR058647">
    <property type="entry name" value="BSH_CzcB-like"/>
</dbReference>
<protein>
    <recommendedName>
        <fullName evidence="4">CzcB-like barrel-sandwich hybrid domain-containing protein</fullName>
    </recommendedName>
</protein>
<evidence type="ECO:0000259" key="4">
    <source>
        <dbReference type="Pfam" id="PF25973"/>
    </source>
</evidence>
<feature type="domain" description="CzcB-like barrel-sandwich hybrid" evidence="4">
    <location>
        <begin position="402"/>
        <end position="519"/>
    </location>
</feature>
<dbReference type="GO" id="GO:0030313">
    <property type="term" value="C:cell envelope"/>
    <property type="evidence" value="ECO:0007669"/>
    <property type="project" value="TreeGrafter"/>
</dbReference>
<name>A0A5K7XGG2_9BACT</name>
<proteinExistence type="predicted"/>
<keyword evidence="3" id="KW-1133">Transmembrane helix</keyword>
<dbReference type="PANTHER" id="PTHR30097">
    <property type="entry name" value="CATION EFFLUX SYSTEM PROTEIN CUSB"/>
    <property type="match status" value="1"/>
</dbReference>